<dbReference type="Gene3D" id="3.40.50.2000">
    <property type="entry name" value="Glycogen Phosphorylase B"/>
    <property type="match status" value="1"/>
</dbReference>
<organism evidence="2 3">
    <name type="scientific">Pontibacter ruber</name>
    <dbReference type="NCBI Taxonomy" id="1343895"/>
    <lineage>
        <taxon>Bacteria</taxon>
        <taxon>Pseudomonadati</taxon>
        <taxon>Bacteroidota</taxon>
        <taxon>Cytophagia</taxon>
        <taxon>Cytophagales</taxon>
        <taxon>Hymenobacteraceae</taxon>
        <taxon>Pontibacter</taxon>
    </lineage>
</organism>
<protein>
    <submittedName>
        <fullName evidence="2">Glycosyltransferase</fullName>
        <ecNumber evidence="2">2.4.-.-</ecNumber>
    </submittedName>
</protein>
<accession>A0ABW5CTI1</accession>
<evidence type="ECO:0000259" key="1">
    <source>
        <dbReference type="Pfam" id="PF00534"/>
    </source>
</evidence>
<dbReference type="EMBL" id="JBHUIM010000001">
    <property type="protein sequence ID" value="MFD2245083.1"/>
    <property type="molecule type" value="Genomic_DNA"/>
</dbReference>
<evidence type="ECO:0000313" key="2">
    <source>
        <dbReference type="EMBL" id="MFD2245083.1"/>
    </source>
</evidence>
<proteinExistence type="predicted"/>
<feature type="domain" description="Glycosyl transferase family 1" evidence="1">
    <location>
        <begin position="194"/>
        <end position="338"/>
    </location>
</feature>
<dbReference type="EC" id="2.4.-.-" evidence="2"/>
<comment type="caution">
    <text evidence="2">The sequence shown here is derived from an EMBL/GenBank/DDBJ whole genome shotgun (WGS) entry which is preliminary data.</text>
</comment>
<name>A0ABW5CTI1_9BACT</name>
<dbReference type="GO" id="GO:0016757">
    <property type="term" value="F:glycosyltransferase activity"/>
    <property type="evidence" value="ECO:0007669"/>
    <property type="project" value="UniProtKB-KW"/>
</dbReference>
<dbReference type="Pfam" id="PF00534">
    <property type="entry name" value="Glycos_transf_1"/>
    <property type="match status" value="1"/>
</dbReference>
<dbReference type="RefSeq" id="WP_250429521.1">
    <property type="nucleotide sequence ID" value="NZ_JALPRR010000002.1"/>
</dbReference>
<dbReference type="InterPro" id="IPR001296">
    <property type="entry name" value="Glyco_trans_1"/>
</dbReference>
<keyword evidence="2" id="KW-0808">Transferase</keyword>
<gene>
    <name evidence="2" type="ORF">ACFSKP_02385</name>
</gene>
<keyword evidence="2" id="KW-0328">Glycosyltransferase</keyword>
<evidence type="ECO:0000313" key="3">
    <source>
        <dbReference type="Proteomes" id="UP001597374"/>
    </source>
</evidence>
<sequence>MSEKRILLASLLKPINDTRMYEKLGLSLSKLRNVSISICGYQAPVPAEAPANIAFYPIFSFPRLSIGRLSAQRSFYKLLLQVKPDLIIVATHELLLVSYLYQKLHGGKIVYDIQENYSLNLTAQHHYAAPVKHLLAFGVRSIEQLVSSAVAHFLVAEQSYLQELPFLDERYTLLENKYKPGTRYTLPATPVRLSPDQPLRLLYSGTISETYGVFEAIEFAGQLHQIHPQVQLTIIGYCAKGQTLAQLRESIKDKPYIKLIGGDSLVPHQQIIEEINRSHVGLLPYRPNESTFRCIPTKLYEYMAHGLPVLVQENPLWQPIVEENQAGYSIDFRSVHAAELLQLFRQNPFYGMGIPEFVFWNTEEEKLTQVVQRLL</sequence>
<keyword evidence="3" id="KW-1185">Reference proteome</keyword>
<dbReference type="Proteomes" id="UP001597374">
    <property type="component" value="Unassembled WGS sequence"/>
</dbReference>
<dbReference type="SUPFAM" id="SSF53756">
    <property type="entry name" value="UDP-Glycosyltransferase/glycogen phosphorylase"/>
    <property type="match status" value="1"/>
</dbReference>
<reference evidence="3" key="1">
    <citation type="journal article" date="2019" name="Int. J. Syst. Evol. Microbiol.">
        <title>The Global Catalogue of Microorganisms (GCM) 10K type strain sequencing project: providing services to taxonomists for standard genome sequencing and annotation.</title>
        <authorList>
            <consortium name="The Broad Institute Genomics Platform"/>
            <consortium name="The Broad Institute Genome Sequencing Center for Infectious Disease"/>
            <person name="Wu L."/>
            <person name="Ma J."/>
        </authorList>
    </citation>
    <scope>NUCLEOTIDE SEQUENCE [LARGE SCALE GENOMIC DNA]</scope>
    <source>
        <strain evidence="3">CGMCC 4.1782</strain>
    </source>
</reference>